<name>F5Z881_ALTNA</name>
<dbReference type="eggNOG" id="ENOG502ZC32">
    <property type="taxonomic scope" value="Bacteria"/>
</dbReference>
<organism evidence="1 2">
    <name type="scientific">Alteromonas naphthalenivorans</name>
    <dbReference type="NCBI Taxonomy" id="715451"/>
    <lineage>
        <taxon>Bacteria</taxon>
        <taxon>Pseudomonadati</taxon>
        <taxon>Pseudomonadota</taxon>
        <taxon>Gammaproteobacteria</taxon>
        <taxon>Alteromonadales</taxon>
        <taxon>Alteromonadaceae</taxon>
        <taxon>Alteromonas/Salinimonas group</taxon>
        <taxon>Alteromonas</taxon>
    </lineage>
</organism>
<dbReference type="Proteomes" id="UP000000683">
    <property type="component" value="Chromosome"/>
</dbReference>
<evidence type="ECO:0008006" key="3">
    <source>
        <dbReference type="Google" id="ProtNLM"/>
    </source>
</evidence>
<keyword evidence="2" id="KW-1185">Reference proteome</keyword>
<gene>
    <name evidence="1" type="ordered locus">ambt_08740</name>
</gene>
<protein>
    <recommendedName>
        <fullName evidence="3">Membrane-fusion protein</fullName>
    </recommendedName>
</protein>
<dbReference type="HOGENOM" id="CLU_067291_1_0_6"/>
<sequence>MADGSSIINLGDLAKPATVLIEKISNAVGVLYEPRRVIKKAHAEAEAEKIKALAGIELSDIEQRAIERHVKQESKKQENIEKITAQAAVNLPPNAKPEDIEDDWLTHFFDKCDKISNDQMQSLWSNLLSGEATKPGKYSKRTVDLVASMDRKDADLFTRFCQFTWMVGEPTPLIFDVTDEVYSSAGITFSDLKHLDAIGLISFESVSGYAKQGVSKKGIVFYFGQKTLLKFPEDENNKFGIGQALYTQAGKELVTICNAAKNEKFIDYCKEQFKKQGIEVNPTT</sequence>
<evidence type="ECO:0000313" key="1">
    <source>
        <dbReference type="EMBL" id="AEF03274.1"/>
    </source>
</evidence>
<dbReference type="EMBL" id="CP002339">
    <property type="protein sequence ID" value="AEF03274.1"/>
    <property type="molecule type" value="Genomic_DNA"/>
</dbReference>
<evidence type="ECO:0000313" key="2">
    <source>
        <dbReference type="Proteomes" id="UP000000683"/>
    </source>
</evidence>
<dbReference type="OrthoDB" id="886161at2"/>
<reference evidence="1 2" key="1">
    <citation type="journal article" date="2011" name="J. Bacteriol.">
        <title>Complete genome sequence of the polycyclic aromatic hydrocarbon-degrading bacterium Alteromonas sp. strain SN2.</title>
        <authorList>
            <person name="Jin H.M."/>
            <person name="Jeong H."/>
            <person name="Moon E.J."/>
            <person name="Math R.K."/>
            <person name="Lee K."/>
            <person name="Kim H.J."/>
            <person name="Jeon C.O."/>
            <person name="Oh T.K."/>
            <person name="Kim J.F."/>
        </authorList>
    </citation>
    <scope>NUCLEOTIDE SEQUENCE [LARGE SCALE GENOMIC DNA]</scope>
    <source>
        <strain evidence="2">JCM 17741 / KACC 18427 / KCTC 11700BP / SN2</strain>
    </source>
</reference>
<dbReference type="RefSeq" id="WP_013784211.1">
    <property type="nucleotide sequence ID" value="NC_015554.1"/>
</dbReference>
<dbReference type="AlphaFoldDB" id="F5Z881"/>
<dbReference type="InterPro" id="IPR021254">
    <property type="entry name" value="DUF2806"/>
</dbReference>
<dbReference type="Pfam" id="PF10987">
    <property type="entry name" value="DUF2806"/>
    <property type="match status" value="1"/>
</dbReference>
<accession>F5Z881</accession>
<proteinExistence type="predicted"/>
<dbReference type="KEGG" id="alt:ambt_08740"/>